<protein>
    <recommendedName>
        <fullName evidence="12">Probable peptidoglycan glycosyltransferase FtsW</fullName>
        <ecNumber evidence="14">2.4.99.28</ecNumber>
    </recommendedName>
    <alternativeName>
        <fullName evidence="13">Cell division protein FtsW</fullName>
    </alternativeName>
    <alternativeName>
        <fullName evidence="10">Cell wall polymerase</fullName>
    </alternativeName>
    <alternativeName>
        <fullName evidence="9">Peptidoglycan polymerase</fullName>
    </alternativeName>
</protein>
<keyword evidence="8 17" id="KW-0472">Membrane</keyword>
<keyword evidence="7 17" id="KW-1133">Transmembrane helix</keyword>
<evidence type="ECO:0000256" key="9">
    <source>
        <dbReference type="ARBA" id="ARBA00032370"/>
    </source>
</evidence>
<evidence type="ECO:0000256" key="13">
    <source>
        <dbReference type="ARBA" id="ARBA00041418"/>
    </source>
</evidence>
<comment type="caution">
    <text evidence="18">The sequence shown here is derived from an EMBL/GenBank/DDBJ whole genome shotgun (WGS) entry which is preliminary data.</text>
</comment>
<evidence type="ECO:0000256" key="17">
    <source>
        <dbReference type="SAM" id="Phobius"/>
    </source>
</evidence>
<evidence type="ECO:0000256" key="2">
    <source>
        <dbReference type="ARBA" id="ARBA00022676"/>
    </source>
</evidence>
<comment type="similarity">
    <text evidence="11">Belongs to the SEDS family. FtsW subfamily.</text>
</comment>
<feature type="transmembrane region" description="Helical" evidence="17">
    <location>
        <begin position="360"/>
        <end position="380"/>
    </location>
</feature>
<evidence type="ECO:0000256" key="8">
    <source>
        <dbReference type="ARBA" id="ARBA00023136"/>
    </source>
</evidence>
<evidence type="ECO:0000256" key="6">
    <source>
        <dbReference type="ARBA" id="ARBA00022984"/>
    </source>
</evidence>
<keyword evidence="19" id="KW-1185">Reference proteome</keyword>
<feature type="transmembrane region" description="Helical" evidence="17">
    <location>
        <begin position="12"/>
        <end position="35"/>
    </location>
</feature>
<sequence length="393" mass="43789">MRQYLKRYAQNFDYPLFFTFLLLSLFGLIMIYSSSMMIAIVREEQAPDYFYRKQVTNLTVAFLGFLVTAFFPYKHYANKTVMLLLTIVVAILFTWVKVAGNGADQVGSQSWITVPGFGNFQPSEYAKLFIILYFAAAFYRKAQKYTFEKLQPREIFYPIFLWILVVAGVAFETDVGAMIILCGIAVSVVASSGIPFKTFWKFFGVLGAFGTAILGILWLFKGELLTGNRKGRILSYLNPFEYEETSGHQVVNSYYAIGGGGLEGRGLGQSIQKLGYLPEPQTDFIMAIIMEELGIWGVFIVILGLGFIVYKGFSIALRTKDPLARMIAAGIASWIGWQTFINLGGVTGLIPLTGVTLPFISYGGTSIIILSLAMGILINVSMFEKVERKKAQS</sequence>
<name>A0A0N0CW31_9BACI</name>
<reference evidence="18 19" key="1">
    <citation type="submission" date="2015-07" db="EMBL/GenBank/DDBJ databases">
        <title>Genome sequencing project for genomic taxonomy and phylogenomics of Bacillus-like bacteria.</title>
        <authorList>
            <person name="Liu B."/>
            <person name="Wang J."/>
            <person name="Zhu Y."/>
            <person name="Liu G."/>
            <person name="Chen Q."/>
            <person name="Chen Z."/>
            <person name="Che J."/>
            <person name="Ge C."/>
            <person name="Shi H."/>
            <person name="Pan Z."/>
            <person name="Liu X."/>
        </authorList>
    </citation>
    <scope>NUCLEOTIDE SEQUENCE [LARGE SCALE GENOMIC DNA]</scope>
    <source>
        <strain evidence="18 19">DSM 54</strain>
    </source>
</reference>
<evidence type="ECO:0000256" key="11">
    <source>
        <dbReference type="ARBA" id="ARBA00038053"/>
    </source>
</evidence>
<keyword evidence="18" id="KW-0131">Cell cycle</keyword>
<dbReference type="InterPro" id="IPR001182">
    <property type="entry name" value="FtsW/RodA"/>
</dbReference>
<evidence type="ECO:0000256" key="4">
    <source>
        <dbReference type="ARBA" id="ARBA00022692"/>
    </source>
</evidence>
<dbReference type="OrthoDB" id="9768187at2"/>
<dbReference type="PANTHER" id="PTHR30474">
    <property type="entry name" value="CELL CYCLE PROTEIN"/>
    <property type="match status" value="1"/>
</dbReference>
<comment type="function">
    <text evidence="16">Peptidoglycan polymerase that is essential for cell division.</text>
</comment>
<feature type="transmembrane region" description="Helical" evidence="17">
    <location>
        <begin position="125"/>
        <end position="142"/>
    </location>
</feature>
<evidence type="ECO:0000313" key="19">
    <source>
        <dbReference type="Proteomes" id="UP000037977"/>
    </source>
</evidence>
<evidence type="ECO:0000256" key="12">
    <source>
        <dbReference type="ARBA" id="ARBA00041185"/>
    </source>
</evidence>
<evidence type="ECO:0000256" key="16">
    <source>
        <dbReference type="ARBA" id="ARBA00049966"/>
    </source>
</evidence>
<dbReference type="GO" id="GO:0032153">
    <property type="term" value="C:cell division site"/>
    <property type="evidence" value="ECO:0007669"/>
    <property type="project" value="TreeGrafter"/>
</dbReference>
<keyword evidence="18" id="KW-0132">Cell division</keyword>
<evidence type="ECO:0000256" key="3">
    <source>
        <dbReference type="ARBA" id="ARBA00022679"/>
    </source>
</evidence>
<dbReference type="PANTHER" id="PTHR30474:SF2">
    <property type="entry name" value="PEPTIDOGLYCAN GLYCOSYLTRANSFERASE FTSW-RELATED"/>
    <property type="match status" value="1"/>
</dbReference>
<feature type="transmembrane region" description="Helical" evidence="17">
    <location>
        <begin position="322"/>
        <end position="340"/>
    </location>
</feature>
<dbReference type="EMBL" id="LGCI01000005">
    <property type="protein sequence ID" value="KOY82545.1"/>
    <property type="molecule type" value="Genomic_DNA"/>
</dbReference>
<accession>A0A0N0CW31</accession>
<keyword evidence="2" id="KW-0328">Glycosyltransferase</keyword>
<comment type="catalytic activity">
    <reaction evidence="15">
        <text>[GlcNAc-(1-&gt;4)-Mur2Ac(oyl-L-Ala-gamma-D-Glu-L-Lys-D-Ala-D-Ala)](n)-di-trans,octa-cis-undecaprenyl diphosphate + beta-D-GlcNAc-(1-&gt;4)-Mur2Ac(oyl-L-Ala-gamma-D-Glu-L-Lys-D-Ala-D-Ala)-di-trans,octa-cis-undecaprenyl diphosphate = [GlcNAc-(1-&gt;4)-Mur2Ac(oyl-L-Ala-gamma-D-Glu-L-Lys-D-Ala-D-Ala)](n+1)-di-trans,octa-cis-undecaprenyl diphosphate + di-trans,octa-cis-undecaprenyl diphosphate + H(+)</text>
        <dbReference type="Rhea" id="RHEA:23708"/>
        <dbReference type="Rhea" id="RHEA-COMP:9602"/>
        <dbReference type="Rhea" id="RHEA-COMP:9603"/>
        <dbReference type="ChEBI" id="CHEBI:15378"/>
        <dbReference type="ChEBI" id="CHEBI:58405"/>
        <dbReference type="ChEBI" id="CHEBI:60033"/>
        <dbReference type="ChEBI" id="CHEBI:78435"/>
        <dbReference type="EC" id="2.4.99.28"/>
    </reaction>
</comment>
<evidence type="ECO:0000256" key="1">
    <source>
        <dbReference type="ARBA" id="ARBA00004141"/>
    </source>
</evidence>
<dbReference type="Pfam" id="PF01098">
    <property type="entry name" value="FTSW_RODA_SPOVE"/>
    <property type="match status" value="1"/>
</dbReference>
<dbReference type="InterPro" id="IPR018365">
    <property type="entry name" value="Cell_cycle_FtsW-rel_CS"/>
</dbReference>
<evidence type="ECO:0000256" key="15">
    <source>
        <dbReference type="ARBA" id="ARBA00049902"/>
    </source>
</evidence>
<feature type="transmembrane region" description="Helical" evidence="17">
    <location>
        <begin position="203"/>
        <end position="220"/>
    </location>
</feature>
<dbReference type="EC" id="2.4.99.28" evidence="14"/>
<keyword evidence="4 17" id="KW-0812">Transmembrane</keyword>
<dbReference type="GO" id="GO:0015648">
    <property type="term" value="F:lipid-linked peptidoglycan transporter activity"/>
    <property type="evidence" value="ECO:0007669"/>
    <property type="project" value="TreeGrafter"/>
</dbReference>
<feature type="transmembrane region" description="Helical" evidence="17">
    <location>
        <begin position="55"/>
        <end position="73"/>
    </location>
</feature>
<gene>
    <name evidence="18" type="ORF">ADM90_04190</name>
</gene>
<feature type="transmembrane region" description="Helical" evidence="17">
    <location>
        <begin position="154"/>
        <end position="171"/>
    </location>
</feature>
<dbReference type="GO" id="GO:0008955">
    <property type="term" value="F:peptidoglycan glycosyltransferase activity"/>
    <property type="evidence" value="ECO:0007669"/>
    <property type="project" value="UniProtKB-EC"/>
</dbReference>
<evidence type="ECO:0000313" key="18">
    <source>
        <dbReference type="EMBL" id="KOY82545.1"/>
    </source>
</evidence>
<dbReference type="RefSeq" id="WP_053993795.1">
    <property type="nucleotide sequence ID" value="NZ_CP065643.1"/>
</dbReference>
<dbReference type="GO" id="GO:0009252">
    <property type="term" value="P:peptidoglycan biosynthetic process"/>
    <property type="evidence" value="ECO:0007669"/>
    <property type="project" value="UniProtKB-KW"/>
</dbReference>
<dbReference type="GO" id="GO:0051301">
    <property type="term" value="P:cell division"/>
    <property type="evidence" value="ECO:0007669"/>
    <property type="project" value="UniProtKB-KW"/>
</dbReference>
<dbReference type="AlphaFoldDB" id="A0A0N0CW31"/>
<dbReference type="GO" id="GO:0008360">
    <property type="term" value="P:regulation of cell shape"/>
    <property type="evidence" value="ECO:0007669"/>
    <property type="project" value="UniProtKB-KW"/>
</dbReference>
<feature type="transmembrane region" description="Helical" evidence="17">
    <location>
        <begin position="80"/>
        <end position="98"/>
    </location>
</feature>
<comment type="subcellular location">
    <subcellularLocation>
        <location evidence="1">Membrane</location>
        <topology evidence="1">Multi-pass membrane protein</topology>
    </subcellularLocation>
</comment>
<dbReference type="PROSITE" id="PS00428">
    <property type="entry name" value="FTSW_RODA_SPOVE"/>
    <property type="match status" value="1"/>
</dbReference>
<proteinExistence type="inferred from homology"/>
<dbReference type="GO" id="GO:0005886">
    <property type="term" value="C:plasma membrane"/>
    <property type="evidence" value="ECO:0007669"/>
    <property type="project" value="TreeGrafter"/>
</dbReference>
<evidence type="ECO:0000256" key="10">
    <source>
        <dbReference type="ARBA" id="ARBA00033270"/>
    </source>
</evidence>
<feature type="transmembrane region" description="Helical" evidence="17">
    <location>
        <begin position="284"/>
        <end position="310"/>
    </location>
</feature>
<dbReference type="PATRIC" id="fig|33935.3.peg.255"/>
<dbReference type="Proteomes" id="UP000037977">
    <property type="component" value="Unassembled WGS sequence"/>
</dbReference>
<evidence type="ECO:0000256" key="14">
    <source>
        <dbReference type="ARBA" id="ARBA00044770"/>
    </source>
</evidence>
<evidence type="ECO:0000256" key="5">
    <source>
        <dbReference type="ARBA" id="ARBA00022960"/>
    </source>
</evidence>
<keyword evidence="6" id="KW-0573">Peptidoglycan synthesis</keyword>
<feature type="transmembrane region" description="Helical" evidence="17">
    <location>
        <begin position="177"/>
        <end position="196"/>
    </location>
</feature>
<dbReference type="STRING" id="33935.ADM90_04190"/>
<keyword evidence="3" id="KW-0808">Transferase</keyword>
<keyword evidence="5" id="KW-0133">Cell shape</keyword>
<organism evidence="18 19">
    <name type="scientific">Lysinibacillus macroides</name>
    <dbReference type="NCBI Taxonomy" id="33935"/>
    <lineage>
        <taxon>Bacteria</taxon>
        <taxon>Bacillati</taxon>
        <taxon>Bacillota</taxon>
        <taxon>Bacilli</taxon>
        <taxon>Bacillales</taxon>
        <taxon>Bacillaceae</taxon>
        <taxon>Lysinibacillus</taxon>
    </lineage>
</organism>
<evidence type="ECO:0000256" key="7">
    <source>
        <dbReference type="ARBA" id="ARBA00022989"/>
    </source>
</evidence>